<keyword evidence="2" id="KW-1185">Reference proteome</keyword>
<name>A0A0V1M7U7_9BILA</name>
<evidence type="ECO:0000313" key="2">
    <source>
        <dbReference type="Proteomes" id="UP000054843"/>
    </source>
</evidence>
<gene>
    <name evidence="1" type="ORF">T10_2583</name>
</gene>
<reference evidence="1 2" key="1">
    <citation type="submission" date="2015-01" db="EMBL/GenBank/DDBJ databases">
        <title>Evolution of Trichinella species and genotypes.</title>
        <authorList>
            <person name="Korhonen P.K."/>
            <person name="Edoardo P."/>
            <person name="Giuseppe L.R."/>
            <person name="Gasser R.B."/>
        </authorList>
    </citation>
    <scope>NUCLEOTIDE SEQUENCE [LARGE SCALE GENOMIC DNA]</scope>
    <source>
        <strain evidence="1">ISS1980</strain>
    </source>
</reference>
<dbReference type="Proteomes" id="UP000054843">
    <property type="component" value="Unassembled WGS sequence"/>
</dbReference>
<dbReference type="EMBL" id="JYDO01000188">
    <property type="protein sequence ID" value="KRZ67690.1"/>
    <property type="molecule type" value="Genomic_DNA"/>
</dbReference>
<protein>
    <submittedName>
        <fullName evidence="1">Uncharacterized protein</fullName>
    </submittedName>
</protein>
<proteinExistence type="predicted"/>
<comment type="caution">
    <text evidence="1">The sequence shown here is derived from an EMBL/GenBank/DDBJ whole genome shotgun (WGS) entry which is preliminary data.</text>
</comment>
<evidence type="ECO:0000313" key="1">
    <source>
        <dbReference type="EMBL" id="KRZ67690.1"/>
    </source>
</evidence>
<dbReference type="AlphaFoldDB" id="A0A0V1M7U7"/>
<accession>A0A0V1M7U7</accession>
<sequence length="40" mass="4265">MPFNAAVSQSDTAPEAVEAGIKALDALLNSSNENYLQKQK</sequence>
<organism evidence="1 2">
    <name type="scientific">Trichinella papuae</name>
    <dbReference type="NCBI Taxonomy" id="268474"/>
    <lineage>
        <taxon>Eukaryota</taxon>
        <taxon>Metazoa</taxon>
        <taxon>Ecdysozoa</taxon>
        <taxon>Nematoda</taxon>
        <taxon>Enoplea</taxon>
        <taxon>Dorylaimia</taxon>
        <taxon>Trichinellida</taxon>
        <taxon>Trichinellidae</taxon>
        <taxon>Trichinella</taxon>
    </lineage>
</organism>